<feature type="compositionally biased region" description="Polar residues" evidence="2">
    <location>
        <begin position="363"/>
        <end position="373"/>
    </location>
</feature>
<feature type="region of interest" description="Disordered" evidence="2">
    <location>
        <begin position="325"/>
        <end position="378"/>
    </location>
</feature>
<sequence>MADISSLNEHKFRINQQPKFVASPHTDRVSGSNSEEVIGQIHQAVHKTRIKISNLKQEVANKDQEVKRERAMRKAAERGDQDKSTEGTYIDPYAGSSPSVKEELKQWLSPAAQRKRLMGRGNSPPERKERTPTRSKPRHQGDEAEGQEQMTGESYCSSEEDRRMRERKGRRRGQARRGNDDEEWDERSSYSRRRHQPSSWYGEYGPPPPPPPHPAYTAPNPWISPHRVPPIPSYDPRLLHTIGPDYPSYAIPQHATSTPDHQRRHSSGDPNHPFTVPTLVIPAQTKESGQGDHVRSNVDRVTLQHSSPQGQSSTAPQQIPVTIQIQQSPTSTQHDRSPLPFTSMTESATKGESRLNTSDRSETVSTGVGTSPLQMPRNAPFDERGLPMLLDELGATKDKNQVLSEKCSEAKLEIESLKMQLGVKDAMSEAEIAAKGASLIEEIYTAQREHDAAIMSRLNLANDERDDAFARLQRYHSKDGFDSGTDVNSNEEDNTPADASLNNLLTRLTVADNRSSISKYGSAIIGRISKTKGRREEITSEEMRAILKEKDIAVAKCKKLEREVIELRRNKESSKSRNNNEKSLKAQLDITRDERDKALVAAKKRKDEIESLKVYYSLHKSLSQEANMRDQFNNTLGSIEEQVKTRDEVLARTQQNNSQLAQQVRAANDERNKMVVQLQRFEQENQHLKSKTHQLERLVAVLRKKVTEGTVKTV</sequence>
<evidence type="ECO:0000256" key="1">
    <source>
        <dbReference type="SAM" id="Coils"/>
    </source>
</evidence>
<dbReference type="OMA" id="DDMDIRE"/>
<dbReference type="PANTHER" id="PTHR22089">
    <property type="entry name" value="MIRROR-IMAGE POLYDACTYLY GENE 1 PROTEIN"/>
    <property type="match status" value="1"/>
</dbReference>
<name>A0A7M7PQP3_STRPU</name>
<feature type="coiled-coil region" evidence="1">
    <location>
        <begin position="543"/>
        <end position="577"/>
    </location>
</feature>
<dbReference type="CTD" id="145282"/>
<feature type="region of interest" description="Disordered" evidence="2">
    <location>
        <begin position="246"/>
        <end position="277"/>
    </location>
</feature>
<dbReference type="InterPro" id="IPR026175">
    <property type="entry name" value="MIPOL1"/>
</dbReference>
<dbReference type="AlphaFoldDB" id="A0A7M7PQP3"/>
<feature type="compositionally biased region" description="Polar residues" evidence="2">
    <location>
        <begin position="148"/>
        <end position="157"/>
    </location>
</feature>
<accession>A0A7M7PQP3</accession>
<evidence type="ECO:0000256" key="2">
    <source>
        <dbReference type="SAM" id="MobiDB-lite"/>
    </source>
</evidence>
<feature type="region of interest" description="Disordered" evidence="2">
    <location>
        <begin position="1"/>
        <end position="34"/>
    </location>
</feature>
<evidence type="ECO:0000313" key="3">
    <source>
        <dbReference type="EnsemblMetazoa" id="XP_030854861"/>
    </source>
</evidence>
<feature type="compositionally biased region" description="Basic and acidic residues" evidence="2">
    <location>
        <begin position="59"/>
        <end position="85"/>
    </location>
</feature>
<keyword evidence="1" id="KW-0175">Coiled coil</keyword>
<dbReference type="PANTHER" id="PTHR22089:SF2">
    <property type="entry name" value="MIRROR-IMAGE POLYDACTYLY GENE 1 PROTEIN"/>
    <property type="match status" value="1"/>
</dbReference>
<organism evidence="3 4">
    <name type="scientific">Strongylocentrotus purpuratus</name>
    <name type="common">Purple sea urchin</name>
    <dbReference type="NCBI Taxonomy" id="7668"/>
    <lineage>
        <taxon>Eukaryota</taxon>
        <taxon>Metazoa</taxon>
        <taxon>Echinodermata</taxon>
        <taxon>Eleutherozoa</taxon>
        <taxon>Echinozoa</taxon>
        <taxon>Echinoidea</taxon>
        <taxon>Euechinoidea</taxon>
        <taxon>Echinacea</taxon>
        <taxon>Camarodonta</taxon>
        <taxon>Echinidea</taxon>
        <taxon>Strongylocentrotidae</taxon>
        <taxon>Strongylocentrotus</taxon>
    </lineage>
</organism>
<dbReference type="GeneID" id="754828"/>
<feature type="compositionally biased region" description="Basic residues" evidence="2">
    <location>
        <begin position="165"/>
        <end position="175"/>
    </location>
</feature>
<dbReference type="OrthoDB" id="6426880at2759"/>
<evidence type="ECO:0008006" key="5">
    <source>
        <dbReference type="Google" id="ProtNLM"/>
    </source>
</evidence>
<dbReference type="RefSeq" id="XP_030854861.1">
    <property type="nucleotide sequence ID" value="XM_030999001.1"/>
</dbReference>
<feature type="compositionally biased region" description="Pro residues" evidence="2">
    <location>
        <begin position="205"/>
        <end position="214"/>
    </location>
</feature>
<dbReference type="InParanoid" id="A0A7M7PQP3"/>
<dbReference type="EnsemblMetazoa" id="XM_030999001">
    <property type="protein sequence ID" value="XP_030854861"/>
    <property type="gene ID" value="LOC754828"/>
</dbReference>
<evidence type="ECO:0000313" key="4">
    <source>
        <dbReference type="Proteomes" id="UP000007110"/>
    </source>
</evidence>
<feature type="coiled-coil region" evidence="1">
    <location>
        <begin position="650"/>
        <end position="698"/>
    </location>
</feature>
<protein>
    <recommendedName>
        <fullName evidence="5">Mirror-image polydactyly 1</fullName>
    </recommendedName>
</protein>
<reference evidence="3" key="2">
    <citation type="submission" date="2021-01" db="UniProtKB">
        <authorList>
            <consortium name="EnsemblMetazoa"/>
        </authorList>
    </citation>
    <scope>IDENTIFICATION</scope>
</reference>
<dbReference type="KEGG" id="spu:754828"/>
<feature type="region of interest" description="Disordered" evidence="2">
    <location>
        <begin position="59"/>
        <end position="225"/>
    </location>
</feature>
<keyword evidence="4" id="KW-1185">Reference proteome</keyword>
<dbReference type="FunCoup" id="A0A7M7PQP3">
    <property type="interactions" value="265"/>
</dbReference>
<reference evidence="4" key="1">
    <citation type="submission" date="2015-02" db="EMBL/GenBank/DDBJ databases">
        <title>Genome sequencing for Strongylocentrotus purpuratus.</title>
        <authorList>
            <person name="Murali S."/>
            <person name="Liu Y."/>
            <person name="Vee V."/>
            <person name="English A."/>
            <person name="Wang M."/>
            <person name="Skinner E."/>
            <person name="Han Y."/>
            <person name="Muzny D.M."/>
            <person name="Worley K.C."/>
            <person name="Gibbs R.A."/>
        </authorList>
    </citation>
    <scope>NUCLEOTIDE SEQUENCE</scope>
</reference>
<feature type="compositionally biased region" description="Basic and acidic residues" evidence="2">
    <location>
        <begin position="349"/>
        <end position="362"/>
    </location>
</feature>
<proteinExistence type="predicted"/>
<dbReference type="Proteomes" id="UP000007110">
    <property type="component" value="Unassembled WGS sequence"/>
</dbReference>